<feature type="domain" description="HTH araC/xylS-type" evidence="5">
    <location>
        <begin position="184"/>
        <end position="281"/>
    </location>
</feature>
<evidence type="ECO:0000313" key="6">
    <source>
        <dbReference type="EMBL" id="AFL49161.1"/>
    </source>
</evidence>
<dbReference type="EMBL" id="CP003563">
    <property type="protein sequence ID" value="AFL49161.1"/>
    <property type="molecule type" value="Genomic_DNA"/>
</dbReference>
<dbReference type="Proteomes" id="UP000006180">
    <property type="component" value="Chromosome"/>
</dbReference>
<dbReference type="InterPro" id="IPR050204">
    <property type="entry name" value="AraC_XylS_family_regulators"/>
</dbReference>
<dbReference type="PROSITE" id="PS01124">
    <property type="entry name" value="HTH_ARAC_FAMILY_2"/>
    <property type="match status" value="1"/>
</dbReference>
<name>I3WZV5_SINF2</name>
<dbReference type="Pfam" id="PF02311">
    <property type="entry name" value="AraC_binding"/>
    <property type="match status" value="1"/>
</dbReference>
<dbReference type="PANTHER" id="PTHR46796:SF2">
    <property type="entry name" value="TRANSCRIPTIONAL REGULATORY PROTEIN"/>
    <property type="match status" value="1"/>
</dbReference>
<dbReference type="InterPro" id="IPR009057">
    <property type="entry name" value="Homeodomain-like_sf"/>
</dbReference>
<dbReference type="KEGG" id="sfd:USDA257_c05660"/>
<proteinExistence type="predicted"/>
<dbReference type="PANTHER" id="PTHR46796">
    <property type="entry name" value="HTH-TYPE TRANSCRIPTIONAL ACTIVATOR RHAS-RELATED"/>
    <property type="match status" value="1"/>
</dbReference>
<feature type="region of interest" description="Disordered" evidence="4">
    <location>
        <begin position="1"/>
        <end position="21"/>
    </location>
</feature>
<dbReference type="SUPFAM" id="SSF51215">
    <property type="entry name" value="Regulatory protein AraC"/>
    <property type="match status" value="1"/>
</dbReference>
<evidence type="ECO:0000256" key="3">
    <source>
        <dbReference type="ARBA" id="ARBA00023163"/>
    </source>
</evidence>
<organism evidence="6 7">
    <name type="scientific">Sinorhizobium fredii (strain USDA 257)</name>
    <dbReference type="NCBI Taxonomy" id="1185652"/>
    <lineage>
        <taxon>Bacteria</taxon>
        <taxon>Pseudomonadati</taxon>
        <taxon>Pseudomonadota</taxon>
        <taxon>Alphaproteobacteria</taxon>
        <taxon>Hyphomicrobiales</taxon>
        <taxon>Rhizobiaceae</taxon>
        <taxon>Sinorhizobium/Ensifer group</taxon>
        <taxon>Sinorhizobium</taxon>
    </lineage>
</organism>
<dbReference type="STRING" id="1185652.USDA257_c05660"/>
<keyword evidence="2" id="KW-0238">DNA-binding</keyword>
<accession>I3WZV5</accession>
<dbReference type="eggNOG" id="COG2207">
    <property type="taxonomic scope" value="Bacteria"/>
</dbReference>
<dbReference type="RefSeq" id="WP_014761352.1">
    <property type="nucleotide sequence ID" value="NC_018000.1"/>
</dbReference>
<dbReference type="SMART" id="SM00342">
    <property type="entry name" value="HTH_ARAC"/>
    <property type="match status" value="1"/>
</dbReference>
<keyword evidence="3" id="KW-0804">Transcription</keyword>
<gene>
    <name evidence="6" type="ORF">USDA257_c05660</name>
</gene>
<evidence type="ECO:0000256" key="2">
    <source>
        <dbReference type="ARBA" id="ARBA00023125"/>
    </source>
</evidence>
<dbReference type="SUPFAM" id="SSF46689">
    <property type="entry name" value="Homeodomain-like"/>
    <property type="match status" value="2"/>
</dbReference>
<evidence type="ECO:0000256" key="4">
    <source>
        <dbReference type="SAM" id="MobiDB-lite"/>
    </source>
</evidence>
<dbReference type="HOGENOM" id="CLU_000445_88_16_5"/>
<dbReference type="InterPro" id="IPR018060">
    <property type="entry name" value="HTH_AraC"/>
</dbReference>
<sequence length="293" mass="32035">MTSDNPSAGAGVIEPPGTKRRGDWIDVAEDAIPFERIEAFFAGRAYEPHRHDTYAVGQTLSGIQSFHYRGAERTSLPGGTMVLHPDEVHDGQAGGEHGFRYRMIYIEPAAVQRVLGGRPLPFIKDGISSDPRLFAAVHALLPATDARIETLEFEDGLFELAHALEAAAGGPAKVGGALNYRAAERARLYLHDLPDGTITLETLEAVSGRDRWGLSRDFRRLFGTSPYRYLVQRRLEAAKVNLRHGVPAAQAAVDAGFADQAHLSRHFKKAFGITPGRWLRMAEMPAGTEAEQA</sequence>
<reference evidence="6 7" key="1">
    <citation type="journal article" date="2012" name="J. Bacteriol.">
        <title>Complete genome sequence of the broad-host-range strain Sinorhizobium fredii USDA257.</title>
        <authorList>
            <person name="Schuldes J."/>
            <person name="Rodriguez Orbegoso M."/>
            <person name="Schmeisser C."/>
            <person name="Krishnan H.B."/>
            <person name="Daniel R."/>
            <person name="Streit W.R."/>
        </authorList>
    </citation>
    <scope>NUCLEOTIDE SEQUENCE [LARGE SCALE GENOMIC DNA]</scope>
    <source>
        <strain evidence="6 7">USDA 257</strain>
    </source>
</reference>
<dbReference type="GO" id="GO:0003700">
    <property type="term" value="F:DNA-binding transcription factor activity"/>
    <property type="evidence" value="ECO:0007669"/>
    <property type="project" value="InterPro"/>
</dbReference>
<evidence type="ECO:0000313" key="7">
    <source>
        <dbReference type="Proteomes" id="UP000006180"/>
    </source>
</evidence>
<dbReference type="InterPro" id="IPR003313">
    <property type="entry name" value="AraC-bd"/>
</dbReference>
<dbReference type="AlphaFoldDB" id="I3WZV5"/>
<evidence type="ECO:0000256" key="1">
    <source>
        <dbReference type="ARBA" id="ARBA00023015"/>
    </source>
</evidence>
<protein>
    <submittedName>
        <fullName evidence="6">Putative AraC-family transcriptional regulator</fullName>
    </submittedName>
</protein>
<dbReference type="Gene3D" id="1.10.10.60">
    <property type="entry name" value="Homeodomain-like"/>
    <property type="match status" value="1"/>
</dbReference>
<dbReference type="Pfam" id="PF12833">
    <property type="entry name" value="HTH_18"/>
    <property type="match status" value="1"/>
</dbReference>
<keyword evidence="1" id="KW-0805">Transcription regulation</keyword>
<dbReference type="InterPro" id="IPR037923">
    <property type="entry name" value="HTH-like"/>
</dbReference>
<dbReference type="PATRIC" id="fig|1185652.3.peg.586"/>
<dbReference type="GO" id="GO:0043565">
    <property type="term" value="F:sequence-specific DNA binding"/>
    <property type="evidence" value="ECO:0007669"/>
    <property type="project" value="InterPro"/>
</dbReference>
<evidence type="ECO:0000259" key="5">
    <source>
        <dbReference type="PROSITE" id="PS01124"/>
    </source>
</evidence>